<name>A0A2S4RPV6_CITAM</name>
<organism evidence="1 2">
    <name type="scientific">Citrobacter amalonaticus</name>
    <dbReference type="NCBI Taxonomy" id="35703"/>
    <lineage>
        <taxon>Bacteria</taxon>
        <taxon>Pseudomonadati</taxon>
        <taxon>Pseudomonadota</taxon>
        <taxon>Gammaproteobacteria</taxon>
        <taxon>Enterobacterales</taxon>
        <taxon>Enterobacteriaceae</taxon>
        <taxon>Citrobacter</taxon>
    </lineage>
</organism>
<sequence length="186" mass="20197">MPGVITPFGWYIHIETTKAGVQGDLQVGEDRLAMVTQGTGRRTVDFSDKPEVVEEPFTARERLTAADKEGARELCEIVFPYSSTGMNQVIVAVAVEVELVFQPGVGVEIIPHGRADHAQENPGPAVDSPVAGGIGEGDLLTFKVVKVVAGAVFGGEFFVNESHDVSSGREIYHYRNDRRRDLTEDV</sequence>
<protein>
    <submittedName>
        <fullName evidence="1">Uncharacterized protein</fullName>
    </submittedName>
</protein>
<evidence type="ECO:0000313" key="1">
    <source>
        <dbReference type="EMBL" id="POU59103.1"/>
    </source>
</evidence>
<dbReference type="AlphaFoldDB" id="A0A2S4RPV6"/>
<comment type="caution">
    <text evidence="1">The sequence shown here is derived from an EMBL/GenBank/DDBJ whole genome shotgun (WGS) entry which is preliminary data.</text>
</comment>
<evidence type="ECO:0000313" key="2">
    <source>
        <dbReference type="Proteomes" id="UP000237003"/>
    </source>
</evidence>
<dbReference type="Proteomes" id="UP000237003">
    <property type="component" value="Unassembled WGS sequence"/>
</dbReference>
<gene>
    <name evidence="1" type="ORF">C3430_26885</name>
</gene>
<reference evidence="1 2" key="1">
    <citation type="submission" date="2018-01" db="EMBL/GenBank/DDBJ databases">
        <title>Complete genome sequences of 14 Citrobacter spp. isolated from plant in Canada.</title>
        <authorList>
            <person name="Bhandare S.G."/>
            <person name="Colavecchio A."/>
            <person name="Jeukens J."/>
            <person name="Emond-Rheault J.-G."/>
            <person name="Freschi L."/>
            <person name="Hamel J."/>
            <person name="Kukavica-Ibrulj I."/>
            <person name="Levesque R."/>
            <person name="Goodridge L."/>
        </authorList>
    </citation>
    <scope>NUCLEOTIDE SEQUENCE [LARGE SCALE GENOMIC DNA]</scope>
    <source>
        <strain evidence="1 2">S1285</strain>
    </source>
</reference>
<dbReference type="EMBL" id="PQLX01000020">
    <property type="protein sequence ID" value="POU59103.1"/>
    <property type="molecule type" value="Genomic_DNA"/>
</dbReference>
<accession>A0A2S4RPV6</accession>
<proteinExistence type="predicted"/>